<dbReference type="InParanoid" id="B9SYW3"/>
<dbReference type="SUPFAM" id="SSF54791">
    <property type="entry name" value="Eukaryotic type KH-domain (KH-domain type I)"/>
    <property type="match status" value="1"/>
</dbReference>
<evidence type="ECO:0000256" key="2">
    <source>
        <dbReference type="PROSITE-ProRule" id="PRU00117"/>
    </source>
</evidence>
<evidence type="ECO:0000259" key="4">
    <source>
        <dbReference type="SMART" id="SM00322"/>
    </source>
</evidence>
<keyword evidence="1" id="KW-0677">Repeat</keyword>
<dbReference type="Pfam" id="PF00013">
    <property type="entry name" value="KH_1"/>
    <property type="match status" value="1"/>
</dbReference>
<feature type="domain" description="K Homology" evidence="4">
    <location>
        <begin position="25"/>
        <end position="98"/>
    </location>
</feature>
<dbReference type="Proteomes" id="UP000008311">
    <property type="component" value="Unassembled WGS sequence"/>
</dbReference>
<dbReference type="STRING" id="3988.B9SYW3"/>
<dbReference type="EMBL" id="EQ974260">
    <property type="protein sequence ID" value="EEF31197.1"/>
    <property type="molecule type" value="Genomic_DNA"/>
</dbReference>
<dbReference type="InterPro" id="IPR036612">
    <property type="entry name" value="KH_dom_type_1_sf"/>
</dbReference>
<accession>B9SYW3</accession>
<dbReference type="InterPro" id="IPR004088">
    <property type="entry name" value="KH_dom_type_1"/>
</dbReference>
<dbReference type="InterPro" id="IPR004087">
    <property type="entry name" value="KH_dom"/>
</dbReference>
<protein>
    <recommendedName>
        <fullName evidence="4">K Homology domain-containing protein</fullName>
    </recommendedName>
</protein>
<dbReference type="AlphaFoldDB" id="B9SYW3"/>
<proteinExistence type="predicted"/>
<keyword evidence="6" id="KW-1185">Reference proteome</keyword>
<reference evidence="6" key="1">
    <citation type="journal article" date="2010" name="Nat. Biotechnol.">
        <title>Draft genome sequence of the oilseed species Ricinus communis.</title>
        <authorList>
            <person name="Chan A.P."/>
            <person name="Crabtree J."/>
            <person name="Zhao Q."/>
            <person name="Lorenzi H."/>
            <person name="Orvis J."/>
            <person name="Puiu D."/>
            <person name="Melake-Berhan A."/>
            <person name="Jones K.M."/>
            <person name="Redman J."/>
            <person name="Chen G."/>
            <person name="Cahoon E.B."/>
            <person name="Gedil M."/>
            <person name="Stanke M."/>
            <person name="Haas B.J."/>
            <person name="Wortman J.R."/>
            <person name="Fraser-Liggett C.M."/>
            <person name="Ravel J."/>
            <person name="Rabinowicz P.D."/>
        </authorList>
    </citation>
    <scope>NUCLEOTIDE SEQUENCE [LARGE SCALE GENOMIC DNA]</scope>
    <source>
        <strain evidence="6">cv. Hale</strain>
    </source>
</reference>
<evidence type="ECO:0000256" key="3">
    <source>
        <dbReference type="SAM" id="MobiDB-lite"/>
    </source>
</evidence>
<keyword evidence="2" id="KW-0694">RNA-binding</keyword>
<evidence type="ECO:0000313" key="5">
    <source>
        <dbReference type="EMBL" id="EEF31197.1"/>
    </source>
</evidence>
<dbReference type="GO" id="GO:0003723">
    <property type="term" value="F:RNA binding"/>
    <property type="evidence" value="ECO:0007669"/>
    <property type="project" value="UniProtKB-UniRule"/>
</dbReference>
<dbReference type="CDD" id="cd22459">
    <property type="entry name" value="KH-I_PEPPER_rpt1_like"/>
    <property type="match status" value="1"/>
</dbReference>
<evidence type="ECO:0000313" key="6">
    <source>
        <dbReference type="Proteomes" id="UP000008311"/>
    </source>
</evidence>
<feature type="region of interest" description="Disordered" evidence="3">
    <location>
        <begin position="1"/>
        <end position="25"/>
    </location>
</feature>
<sequence length="122" mass="13491">MSIAAEQEGGEGQTQTEGKWPGWPRDNVYRLIVPVAKVGSIIGRKGELIKKMCVETRARIRILDGPPSISDRIVLISGKEEPEAALSPAMDAVLRVFKRVSGLSAVRMMQRVQLLLVLHFLQ</sequence>
<dbReference type="eggNOG" id="KOG2190">
    <property type="taxonomic scope" value="Eukaryota"/>
</dbReference>
<organism evidence="5 6">
    <name type="scientific">Ricinus communis</name>
    <name type="common">Castor bean</name>
    <dbReference type="NCBI Taxonomy" id="3988"/>
    <lineage>
        <taxon>Eukaryota</taxon>
        <taxon>Viridiplantae</taxon>
        <taxon>Streptophyta</taxon>
        <taxon>Embryophyta</taxon>
        <taxon>Tracheophyta</taxon>
        <taxon>Spermatophyta</taxon>
        <taxon>Magnoliopsida</taxon>
        <taxon>eudicotyledons</taxon>
        <taxon>Gunneridae</taxon>
        <taxon>Pentapetalae</taxon>
        <taxon>rosids</taxon>
        <taxon>fabids</taxon>
        <taxon>Malpighiales</taxon>
        <taxon>Euphorbiaceae</taxon>
        <taxon>Acalyphoideae</taxon>
        <taxon>Acalypheae</taxon>
        <taxon>Ricinus</taxon>
    </lineage>
</organism>
<gene>
    <name evidence="5" type="ORF">RCOM_0012670</name>
</gene>
<dbReference type="PROSITE" id="PS50084">
    <property type="entry name" value="KH_TYPE_1"/>
    <property type="match status" value="1"/>
</dbReference>
<dbReference type="SMART" id="SM00322">
    <property type="entry name" value="KH"/>
    <property type="match status" value="1"/>
</dbReference>
<dbReference type="Gene3D" id="3.30.310.210">
    <property type="match status" value="1"/>
</dbReference>
<name>B9SYW3_RICCO</name>
<evidence type="ECO:0000256" key="1">
    <source>
        <dbReference type="ARBA" id="ARBA00022737"/>
    </source>
</evidence>
<dbReference type="PANTHER" id="PTHR10288">
    <property type="entry name" value="KH DOMAIN CONTAINING RNA BINDING PROTEIN"/>
    <property type="match status" value="1"/>
</dbReference>